<dbReference type="InterPro" id="IPR050266">
    <property type="entry name" value="AB_hydrolase_sf"/>
</dbReference>
<evidence type="ECO:0000259" key="2">
    <source>
        <dbReference type="Pfam" id="PF00561"/>
    </source>
</evidence>
<reference evidence="3 4" key="1">
    <citation type="submission" date="2019-02" db="EMBL/GenBank/DDBJ databases">
        <title>Genomic Encyclopedia of Type Strains, Phase IV (KMG-IV): sequencing the most valuable type-strain genomes for metagenomic binning, comparative biology and taxonomic classification.</title>
        <authorList>
            <person name="Goeker M."/>
        </authorList>
    </citation>
    <scope>NUCLEOTIDE SEQUENCE [LARGE SCALE GENOMIC DNA]</scope>
    <source>
        <strain evidence="3 4">K24</strain>
    </source>
</reference>
<keyword evidence="4" id="KW-1185">Reference proteome</keyword>
<evidence type="ECO:0000313" key="4">
    <source>
        <dbReference type="Proteomes" id="UP000292445"/>
    </source>
</evidence>
<dbReference type="PRINTS" id="PR00111">
    <property type="entry name" value="ABHYDROLASE"/>
</dbReference>
<name>A0A4Q7NLL9_9BURK</name>
<evidence type="ECO:0000256" key="1">
    <source>
        <dbReference type="ARBA" id="ARBA00022801"/>
    </source>
</evidence>
<accession>A0A4Q7NLL9</accession>
<dbReference type="OrthoDB" id="3663240at2"/>
<dbReference type="GO" id="GO:0016787">
    <property type="term" value="F:hydrolase activity"/>
    <property type="evidence" value="ECO:0007669"/>
    <property type="project" value="UniProtKB-KW"/>
</dbReference>
<dbReference type="PANTHER" id="PTHR43798:SF31">
    <property type="entry name" value="AB HYDROLASE SUPERFAMILY PROTEIN YCLE"/>
    <property type="match status" value="1"/>
</dbReference>
<feature type="domain" description="AB hydrolase-1" evidence="2">
    <location>
        <begin position="24"/>
        <end position="248"/>
    </location>
</feature>
<dbReference type="EMBL" id="SGXC01000001">
    <property type="protein sequence ID" value="RZS85450.1"/>
    <property type="molecule type" value="Genomic_DNA"/>
</dbReference>
<dbReference type="SUPFAM" id="SSF53474">
    <property type="entry name" value="alpha/beta-Hydrolases"/>
    <property type="match status" value="1"/>
</dbReference>
<proteinExistence type="predicted"/>
<sequence>MHQGYQLTSGLPRIAYESHGQGAPVVFVHGVGGNLDNWRDQLEHFGRDHRAVALDLRGYGHSDDIPGALDFHDFAADVLAVMDTLGLARAPLVGLSMGGLVIQSVYARAPERVSALVLAACRPADAPVAHGEQFARDRLAPLESERPREALADSLLPKLMGPATAPDVVARLRDSLLRLRLDQYRQIVPVRTQLPPYLALADIRVPTLVLGGRQDQLAPVEQMQAIARAIAGSELDIFEDCGHFLNIEQAPAFNARLRAFLDAVAERAPSA</sequence>
<dbReference type="Pfam" id="PF00561">
    <property type="entry name" value="Abhydrolase_1"/>
    <property type="match status" value="1"/>
</dbReference>
<dbReference type="InterPro" id="IPR029058">
    <property type="entry name" value="AB_hydrolase_fold"/>
</dbReference>
<comment type="caution">
    <text evidence="3">The sequence shown here is derived from an EMBL/GenBank/DDBJ whole genome shotgun (WGS) entry which is preliminary data.</text>
</comment>
<keyword evidence="1" id="KW-0378">Hydrolase</keyword>
<evidence type="ECO:0000313" key="3">
    <source>
        <dbReference type="EMBL" id="RZS85450.1"/>
    </source>
</evidence>
<gene>
    <name evidence="3" type="ORF">EV675_1474</name>
</gene>
<organism evidence="3 4">
    <name type="scientific">Pigmentiphaga kullae</name>
    <dbReference type="NCBI Taxonomy" id="151784"/>
    <lineage>
        <taxon>Bacteria</taxon>
        <taxon>Pseudomonadati</taxon>
        <taxon>Pseudomonadota</taxon>
        <taxon>Betaproteobacteria</taxon>
        <taxon>Burkholderiales</taxon>
        <taxon>Alcaligenaceae</taxon>
        <taxon>Pigmentiphaga</taxon>
    </lineage>
</organism>
<dbReference type="AlphaFoldDB" id="A0A4Q7NLL9"/>
<dbReference type="Gene3D" id="3.40.50.1820">
    <property type="entry name" value="alpha/beta hydrolase"/>
    <property type="match status" value="1"/>
</dbReference>
<dbReference type="PANTHER" id="PTHR43798">
    <property type="entry name" value="MONOACYLGLYCEROL LIPASE"/>
    <property type="match status" value="1"/>
</dbReference>
<dbReference type="InterPro" id="IPR000073">
    <property type="entry name" value="AB_hydrolase_1"/>
</dbReference>
<dbReference type="Proteomes" id="UP000292445">
    <property type="component" value="Unassembled WGS sequence"/>
</dbReference>
<dbReference type="GO" id="GO:0016020">
    <property type="term" value="C:membrane"/>
    <property type="evidence" value="ECO:0007669"/>
    <property type="project" value="TreeGrafter"/>
</dbReference>
<dbReference type="RefSeq" id="WP_130356664.1">
    <property type="nucleotide sequence ID" value="NZ_SGXC01000001.1"/>
</dbReference>
<protein>
    <submittedName>
        <fullName evidence="3">Pimeloyl-ACP methyl ester carboxylesterase</fullName>
    </submittedName>
</protein>